<evidence type="ECO:0000259" key="14">
    <source>
        <dbReference type="PROSITE" id="PS51352"/>
    </source>
</evidence>
<evidence type="ECO:0000256" key="2">
    <source>
        <dbReference type="ARBA" id="ARBA00011245"/>
    </source>
</evidence>
<dbReference type="Pfam" id="PF00578">
    <property type="entry name" value="AhpC-TSA"/>
    <property type="match status" value="1"/>
</dbReference>
<dbReference type="EMBL" id="JAEANY010000001">
    <property type="protein sequence ID" value="MBH5321277.1"/>
    <property type="molecule type" value="Genomic_DNA"/>
</dbReference>
<dbReference type="EC" id="1.11.1.24" evidence="3"/>
<dbReference type="InterPro" id="IPR000866">
    <property type="entry name" value="AhpC/TSA"/>
</dbReference>
<gene>
    <name evidence="15" type="ORF">I5L03_01600</name>
</gene>
<dbReference type="InterPro" id="IPR024706">
    <property type="entry name" value="Peroxiredoxin_AhpC-typ"/>
</dbReference>
<evidence type="ECO:0000256" key="11">
    <source>
        <dbReference type="ARBA" id="ARBA00042639"/>
    </source>
</evidence>
<dbReference type="SUPFAM" id="SSF52833">
    <property type="entry name" value="Thioredoxin-like"/>
    <property type="match status" value="1"/>
</dbReference>
<keyword evidence="16" id="KW-1185">Reference proteome</keyword>
<comment type="similarity">
    <text evidence="10">Belongs to the peroxiredoxin family. BCP/PrxQ subfamily.</text>
</comment>
<dbReference type="PANTHER" id="PTHR42801:SF4">
    <property type="entry name" value="AHPC_TSA FAMILY PROTEIN"/>
    <property type="match status" value="1"/>
</dbReference>
<dbReference type="InterPro" id="IPR050924">
    <property type="entry name" value="Peroxiredoxin_BCP/PrxQ"/>
</dbReference>
<comment type="subunit">
    <text evidence="2">Monomer.</text>
</comment>
<evidence type="ECO:0000256" key="1">
    <source>
        <dbReference type="ARBA" id="ARBA00003330"/>
    </source>
</evidence>
<evidence type="ECO:0000256" key="5">
    <source>
        <dbReference type="ARBA" id="ARBA00022862"/>
    </source>
</evidence>
<keyword evidence="8" id="KW-0676">Redox-active center</keyword>
<dbReference type="Proteomes" id="UP000602442">
    <property type="component" value="Unassembled WGS sequence"/>
</dbReference>
<evidence type="ECO:0000256" key="12">
    <source>
        <dbReference type="ARBA" id="ARBA00049091"/>
    </source>
</evidence>
<keyword evidence="5" id="KW-0049">Antioxidant</keyword>
<comment type="function">
    <text evidence="1">Thiol-specific peroxidase that catalyzes the reduction of hydrogen peroxide and organic hydroperoxides to water and alcohols, respectively. Plays a role in cell protection against oxidative stress by detoxifying peroxides and as sensor of hydrogen peroxide-mediated signaling events.</text>
</comment>
<evidence type="ECO:0000313" key="15">
    <source>
        <dbReference type="EMBL" id="MBH5321277.1"/>
    </source>
</evidence>
<evidence type="ECO:0000313" key="16">
    <source>
        <dbReference type="Proteomes" id="UP000602442"/>
    </source>
</evidence>
<comment type="caution">
    <text evidence="15">The sequence shown here is derived from an EMBL/GenBank/DDBJ whole genome shotgun (WGS) entry which is preliminary data.</text>
</comment>
<dbReference type="PIRSF" id="PIRSF000239">
    <property type="entry name" value="AHPC"/>
    <property type="match status" value="1"/>
</dbReference>
<comment type="catalytic activity">
    <reaction evidence="12">
        <text>a hydroperoxide + [thioredoxin]-dithiol = an alcohol + [thioredoxin]-disulfide + H2O</text>
        <dbReference type="Rhea" id="RHEA:62620"/>
        <dbReference type="Rhea" id="RHEA-COMP:10698"/>
        <dbReference type="Rhea" id="RHEA-COMP:10700"/>
        <dbReference type="ChEBI" id="CHEBI:15377"/>
        <dbReference type="ChEBI" id="CHEBI:29950"/>
        <dbReference type="ChEBI" id="CHEBI:30879"/>
        <dbReference type="ChEBI" id="CHEBI:35924"/>
        <dbReference type="ChEBI" id="CHEBI:50058"/>
        <dbReference type="EC" id="1.11.1.24"/>
    </reaction>
</comment>
<dbReference type="InterPro" id="IPR036249">
    <property type="entry name" value="Thioredoxin-like_sf"/>
</dbReference>
<sequence>MSDTRPDAGDMMPDVAMETPDGGSVKPSDFRGQKLVVFFYPKDNTPGCTTENKDFSELKAEFDQANTTLLGISKDSAKKHQNFIAKHDLKAPLATDAETDGLAEALGIWVEKKMYGKTFMGLERSTFLVDTDGQIAQVWRKVKVKGHAEEVLAAAKQL</sequence>
<feature type="region of interest" description="Disordered" evidence="13">
    <location>
        <begin position="1"/>
        <end position="27"/>
    </location>
</feature>
<dbReference type="RefSeq" id="WP_197919956.1">
    <property type="nucleotide sequence ID" value="NZ_CAWPTA010000006.1"/>
</dbReference>
<reference evidence="15 16" key="1">
    <citation type="submission" date="2020-11" db="EMBL/GenBank/DDBJ databases">
        <title>Erythrobacter sediminis sp. nov., a marine bacterium from a tidal flat of Garorim Bay.</title>
        <authorList>
            <person name="Kim D."/>
            <person name="Yoo Y."/>
            <person name="Kim J.-J."/>
        </authorList>
    </citation>
    <scope>NUCLEOTIDE SEQUENCE [LARGE SCALE GENOMIC DNA]</scope>
    <source>
        <strain evidence="15 16">JGD-13</strain>
    </source>
</reference>
<dbReference type="PANTHER" id="PTHR42801">
    <property type="entry name" value="THIOREDOXIN-DEPENDENT PEROXIDE REDUCTASE"/>
    <property type="match status" value="1"/>
</dbReference>
<evidence type="ECO:0000256" key="4">
    <source>
        <dbReference type="ARBA" id="ARBA00022559"/>
    </source>
</evidence>
<evidence type="ECO:0000256" key="13">
    <source>
        <dbReference type="SAM" id="MobiDB-lite"/>
    </source>
</evidence>
<evidence type="ECO:0000256" key="3">
    <source>
        <dbReference type="ARBA" id="ARBA00013017"/>
    </source>
</evidence>
<evidence type="ECO:0000256" key="8">
    <source>
        <dbReference type="ARBA" id="ARBA00023284"/>
    </source>
</evidence>
<evidence type="ECO:0000256" key="10">
    <source>
        <dbReference type="ARBA" id="ARBA00038489"/>
    </source>
</evidence>
<proteinExistence type="inferred from homology"/>
<keyword evidence="4" id="KW-0575">Peroxidase</keyword>
<accession>A0ABS0MZZ2</accession>
<organism evidence="15 16">
    <name type="scientific">Aurantiacibacter sediminis</name>
    <dbReference type="NCBI Taxonomy" id="2793064"/>
    <lineage>
        <taxon>Bacteria</taxon>
        <taxon>Pseudomonadati</taxon>
        <taxon>Pseudomonadota</taxon>
        <taxon>Alphaproteobacteria</taxon>
        <taxon>Sphingomonadales</taxon>
        <taxon>Erythrobacteraceae</taxon>
        <taxon>Aurantiacibacter</taxon>
    </lineage>
</organism>
<evidence type="ECO:0000256" key="7">
    <source>
        <dbReference type="ARBA" id="ARBA00023157"/>
    </source>
</evidence>
<protein>
    <recommendedName>
        <fullName evidence="3">thioredoxin-dependent peroxiredoxin</fullName>
        <ecNumber evidence="3">1.11.1.24</ecNumber>
    </recommendedName>
    <alternativeName>
        <fullName evidence="9">Thioredoxin peroxidase</fullName>
    </alternativeName>
    <alternativeName>
        <fullName evidence="11">Thioredoxin-dependent peroxiredoxin Bcp</fullName>
    </alternativeName>
</protein>
<keyword evidence="6" id="KW-0560">Oxidoreductase</keyword>
<name>A0ABS0MZZ2_9SPHN</name>
<evidence type="ECO:0000256" key="9">
    <source>
        <dbReference type="ARBA" id="ARBA00032824"/>
    </source>
</evidence>
<keyword evidence="7" id="KW-1015">Disulfide bond</keyword>
<dbReference type="PROSITE" id="PS51352">
    <property type="entry name" value="THIOREDOXIN_2"/>
    <property type="match status" value="1"/>
</dbReference>
<evidence type="ECO:0000256" key="6">
    <source>
        <dbReference type="ARBA" id="ARBA00023002"/>
    </source>
</evidence>
<dbReference type="Gene3D" id="3.40.30.10">
    <property type="entry name" value="Glutaredoxin"/>
    <property type="match status" value="1"/>
</dbReference>
<dbReference type="CDD" id="cd03017">
    <property type="entry name" value="PRX_BCP"/>
    <property type="match status" value="1"/>
</dbReference>
<feature type="domain" description="Thioredoxin" evidence="14">
    <location>
        <begin position="6"/>
        <end position="158"/>
    </location>
</feature>
<dbReference type="InterPro" id="IPR013766">
    <property type="entry name" value="Thioredoxin_domain"/>
</dbReference>